<evidence type="ECO:0000313" key="1">
    <source>
        <dbReference type="EMBL" id="RMI39241.1"/>
    </source>
</evidence>
<proteinExistence type="predicted"/>
<evidence type="ECO:0000313" key="2">
    <source>
        <dbReference type="Proteomes" id="UP000282674"/>
    </source>
</evidence>
<dbReference type="RefSeq" id="WP_147481721.1">
    <property type="nucleotide sequence ID" value="NZ_JBHSKC010000003.1"/>
</dbReference>
<dbReference type="EMBL" id="RFFG01000071">
    <property type="protein sequence ID" value="RMI39241.1"/>
    <property type="molecule type" value="Genomic_DNA"/>
</dbReference>
<dbReference type="OrthoDB" id="3480897at2"/>
<keyword evidence="2" id="KW-1185">Reference proteome</keyword>
<gene>
    <name evidence="1" type="ORF">EBO15_30280</name>
</gene>
<name>A0A3M2LP40_9ACTN</name>
<organism evidence="1 2">
    <name type="scientific">Actinomadura harenae</name>
    <dbReference type="NCBI Taxonomy" id="2483351"/>
    <lineage>
        <taxon>Bacteria</taxon>
        <taxon>Bacillati</taxon>
        <taxon>Actinomycetota</taxon>
        <taxon>Actinomycetes</taxon>
        <taxon>Streptosporangiales</taxon>
        <taxon>Thermomonosporaceae</taxon>
        <taxon>Actinomadura</taxon>
    </lineage>
</organism>
<protein>
    <submittedName>
        <fullName evidence="1">Uncharacterized protein</fullName>
    </submittedName>
</protein>
<dbReference type="Proteomes" id="UP000282674">
    <property type="component" value="Unassembled WGS sequence"/>
</dbReference>
<accession>A0A3M2LP40</accession>
<reference evidence="1 2" key="1">
    <citation type="submission" date="2018-10" db="EMBL/GenBank/DDBJ databases">
        <title>Isolation from soil.</title>
        <authorList>
            <person name="Hu J."/>
        </authorList>
    </citation>
    <scope>NUCLEOTIDE SEQUENCE [LARGE SCALE GENOMIC DNA]</scope>
    <source>
        <strain evidence="1 2">NEAU-Ht49</strain>
    </source>
</reference>
<sequence length="71" mass="8236">MSDMHTPRDGDRLVQLTSEFDGWHFGRGGSGRWWAVRGNDLVRAESVEELRHRVRELGPREFAGRGRVWSD</sequence>
<dbReference type="AlphaFoldDB" id="A0A3M2LP40"/>
<comment type="caution">
    <text evidence="1">The sequence shown here is derived from an EMBL/GenBank/DDBJ whole genome shotgun (WGS) entry which is preliminary data.</text>
</comment>